<feature type="coiled-coil region" evidence="1">
    <location>
        <begin position="37"/>
        <end position="64"/>
    </location>
</feature>
<organism evidence="2">
    <name type="scientific">marine sediment metagenome</name>
    <dbReference type="NCBI Taxonomy" id="412755"/>
    <lineage>
        <taxon>unclassified sequences</taxon>
        <taxon>metagenomes</taxon>
        <taxon>ecological metagenomes</taxon>
    </lineage>
</organism>
<dbReference type="AlphaFoldDB" id="A0A0F9SST8"/>
<reference evidence="2" key="1">
    <citation type="journal article" date="2015" name="Nature">
        <title>Complex archaea that bridge the gap between prokaryotes and eukaryotes.</title>
        <authorList>
            <person name="Spang A."/>
            <person name="Saw J.H."/>
            <person name="Jorgensen S.L."/>
            <person name="Zaremba-Niedzwiedzka K."/>
            <person name="Martijn J."/>
            <person name="Lind A.E."/>
            <person name="van Eijk R."/>
            <person name="Schleper C."/>
            <person name="Guy L."/>
            <person name="Ettema T.J."/>
        </authorList>
    </citation>
    <scope>NUCLEOTIDE SEQUENCE</scope>
</reference>
<name>A0A0F9SST8_9ZZZZ</name>
<gene>
    <name evidence="2" type="ORF">LCGC14_0436930</name>
</gene>
<proteinExistence type="predicted"/>
<evidence type="ECO:0000313" key="2">
    <source>
        <dbReference type="EMBL" id="KKN69869.1"/>
    </source>
</evidence>
<protein>
    <submittedName>
        <fullName evidence="2">Uncharacterized protein</fullName>
    </submittedName>
</protein>
<keyword evidence="1" id="KW-0175">Coiled coil</keyword>
<evidence type="ECO:0000256" key="1">
    <source>
        <dbReference type="SAM" id="Coils"/>
    </source>
</evidence>
<sequence>MKITTDRALQPATSPRDILHRIAWAADEQDPELAAAAIGVLSELEAAEAEVERLKMEAADRSAVTAEQMALPVRERPHILPVSEEADELIDRLIAERVPQPVGLRIVGGG</sequence>
<accession>A0A0F9SST8</accession>
<comment type="caution">
    <text evidence="2">The sequence shown here is derived from an EMBL/GenBank/DDBJ whole genome shotgun (WGS) entry which is preliminary data.</text>
</comment>
<dbReference type="EMBL" id="LAZR01000417">
    <property type="protein sequence ID" value="KKN69869.1"/>
    <property type="molecule type" value="Genomic_DNA"/>
</dbReference>